<dbReference type="UniPathway" id="UPA00219"/>
<dbReference type="InterPro" id="IPR036635">
    <property type="entry name" value="MurB_C_sf"/>
</dbReference>
<dbReference type="InterPro" id="IPR003170">
    <property type="entry name" value="MurB"/>
</dbReference>
<organism evidence="18 19">
    <name type="scientific">Candidatus Nealsonbacteria bacterium CG_4_10_14_0_2_um_filter_40_15</name>
    <dbReference type="NCBI Taxonomy" id="1974682"/>
    <lineage>
        <taxon>Bacteria</taxon>
        <taxon>Candidatus Nealsoniibacteriota</taxon>
    </lineage>
</organism>
<keyword evidence="12 16" id="KW-0560">Oxidoreductase</keyword>
<dbReference type="GO" id="GO:0071949">
    <property type="term" value="F:FAD binding"/>
    <property type="evidence" value="ECO:0007669"/>
    <property type="project" value="InterPro"/>
</dbReference>
<evidence type="ECO:0000256" key="14">
    <source>
        <dbReference type="ARBA" id="ARBA00023316"/>
    </source>
</evidence>
<accession>A0A2M7UU85</accession>
<keyword evidence="9 16" id="KW-0521">NADP</keyword>
<evidence type="ECO:0000256" key="8">
    <source>
        <dbReference type="ARBA" id="ARBA00022827"/>
    </source>
</evidence>
<dbReference type="Gene3D" id="3.90.78.10">
    <property type="entry name" value="UDP-N-acetylenolpyruvoylglucosamine reductase, C-terminal domain"/>
    <property type="match status" value="1"/>
</dbReference>
<evidence type="ECO:0000256" key="2">
    <source>
        <dbReference type="ARBA" id="ARBA00003921"/>
    </source>
</evidence>
<evidence type="ECO:0000256" key="10">
    <source>
        <dbReference type="ARBA" id="ARBA00022960"/>
    </source>
</evidence>
<evidence type="ECO:0000256" key="1">
    <source>
        <dbReference type="ARBA" id="ARBA00001974"/>
    </source>
</evidence>
<dbReference type="InterPro" id="IPR011601">
    <property type="entry name" value="MurB_C"/>
</dbReference>
<comment type="catalytic activity">
    <reaction evidence="15 16">
        <text>UDP-N-acetyl-alpha-D-muramate + NADP(+) = UDP-N-acetyl-3-O-(1-carboxyvinyl)-alpha-D-glucosamine + NADPH + H(+)</text>
        <dbReference type="Rhea" id="RHEA:12248"/>
        <dbReference type="ChEBI" id="CHEBI:15378"/>
        <dbReference type="ChEBI" id="CHEBI:57783"/>
        <dbReference type="ChEBI" id="CHEBI:58349"/>
        <dbReference type="ChEBI" id="CHEBI:68483"/>
        <dbReference type="ChEBI" id="CHEBI:70757"/>
        <dbReference type="EC" id="1.3.1.98"/>
    </reaction>
</comment>
<dbReference type="Gene3D" id="3.30.43.10">
    <property type="entry name" value="Uridine Diphospho-n-acetylenolpyruvylglucosamine Reductase, domain 2"/>
    <property type="match status" value="1"/>
</dbReference>
<dbReference type="InterPro" id="IPR006094">
    <property type="entry name" value="Oxid_FAD_bind_N"/>
</dbReference>
<evidence type="ECO:0000256" key="7">
    <source>
        <dbReference type="ARBA" id="ARBA00022630"/>
    </source>
</evidence>
<dbReference type="PANTHER" id="PTHR21071">
    <property type="entry name" value="UDP-N-ACETYLENOLPYRUVOYLGLUCOSAMINE REDUCTASE"/>
    <property type="match status" value="1"/>
</dbReference>
<evidence type="ECO:0000256" key="12">
    <source>
        <dbReference type="ARBA" id="ARBA00023002"/>
    </source>
</evidence>
<dbReference type="SUPFAM" id="SSF56194">
    <property type="entry name" value="Uridine diphospho-N-Acetylenolpyruvylglucosamine reductase, MurB, C-terminal domain"/>
    <property type="match status" value="1"/>
</dbReference>
<comment type="function">
    <text evidence="2 16">Cell wall formation.</text>
</comment>
<comment type="pathway">
    <text evidence="4 16">Cell wall biogenesis; peptidoglycan biosynthesis.</text>
</comment>
<keyword evidence="14 16" id="KW-0961">Cell wall biogenesis/degradation</keyword>
<dbReference type="GO" id="GO:0009252">
    <property type="term" value="P:peptidoglycan biosynthetic process"/>
    <property type="evidence" value="ECO:0007669"/>
    <property type="project" value="UniProtKB-UniRule"/>
</dbReference>
<dbReference type="NCBIfam" id="NF010480">
    <property type="entry name" value="PRK13905.1"/>
    <property type="match status" value="1"/>
</dbReference>
<dbReference type="PROSITE" id="PS51387">
    <property type="entry name" value="FAD_PCMH"/>
    <property type="match status" value="1"/>
</dbReference>
<dbReference type="InterPro" id="IPR016167">
    <property type="entry name" value="FAD-bd_PCMH_sub1"/>
</dbReference>
<keyword evidence="13 16" id="KW-0131">Cell cycle</keyword>
<evidence type="ECO:0000256" key="5">
    <source>
        <dbReference type="ARBA" id="ARBA00022490"/>
    </source>
</evidence>
<dbReference type="SUPFAM" id="SSF56176">
    <property type="entry name" value="FAD-binding/transporter-associated domain-like"/>
    <property type="match status" value="1"/>
</dbReference>
<dbReference type="GO" id="GO:0005829">
    <property type="term" value="C:cytosol"/>
    <property type="evidence" value="ECO:0007669"/>
    <property type="project" value="TreeGrafter"/>
</dbReference>
<evidence type="ECO:0000256" key="4">
    <source>
        <dbReference type="ARBA" id="ARBA00004752"/>
    </source>
</evidence>
<name>A0A2M7UU85_9BACT</name>
<dbReference type="GO" id="GO:0008360">
    <property type="term" value="P:regulation of cell shape"/>
    <property type="evidence" value="ECO:0007669"/>
    <property type="project" value="UniProtKB-KW"/>
</dbReference>
<keyword evidence="11 16" id="KW-0573">Peptidoglycan synthesis</keyword>
<keyword evidence="7 16" id="KW-0285">Flavoprotein</keyword>
<dbReference type="NCBIfam" id="TIGR00179">
    <property type="entry name" value="murB"/>
    <property type="match status" value="1"/>
</dbReference>
<gene>
    <name evidence="16" type="primary">murB</name>
    <name evidence="18" type="ORF">COX92_01890</name>
</gene>
<evidence type="ECO:0000256" key="6">
    <source>
        <dbReference type="ARBA" id="ARBA00022618"/>
    </source>
</evidence>
<comment type="caution">
    <text evidence="18">The sequence shown here is derived from an EMBL/GenBank/DDBJ whole genome shotgun (WGS) entry which is preliminary data.</text>
</comment>
<dbReference type="EMBL" id="PFOZ01000037">
    <property type="protein sequence ID" value="PIZ87087.1"/>
    <property type="molecule type" value="Genomic_DNA"/>
</dbReference>
<dbReference type="AlphaFoldDB" id="A0A2M7UU85"/>
<dbReference type="GO" id="GO:0071555">
    <property type="term" value="P:cell wall organization"/>
    <property type="evidence" value="ECO:0007669"/>
    <property type="project" value="UniProtKB-KW"/>
</dbReference>
<comment type="subcellular location">
    <subcellularLocation>
        <location evidence="3 16">Cytoplasm</location>
    </subcellularLocation>
</comment>
<dbReference type="Proteomes" id="UP000229166">
    <property type="component" value="Unassembled WGS sequence"/>
</dbReference>
<evidence type="ECO:0000259" key="17">
    <source>
        <dbReference type="PROSITE" id="PS51387"/>
    </source>
</evidence>
<keyword evidence="8 16" id="KW-0274">FAD</keyword>
<feature type="domain" description="FAD-binding PCMH-type" evidence="17">
    <location>
        <begin position="23"/>
        <end position="189"/>
    </location>
</feature>
<evidence type="ECO:0000256" key="13">
    <source>
        <dbReference type="ARBA" id="ARBA00023306"/>
    </source>
</evidence>
<sequence length="309" mass="33926">MTIDKSLPGIQKNILLKNFTTFKIGGKAKYFYVAKTKKDLILTIKTAKELKLPFFILGGGSNLLISDDGFKGLVIKILFSKFYFLNSKIIAEAGTRLGDLVGASAKKSLTGLEWAAGIPGTVGGAINGNAGLPNESAGDIVKEIEAFDLRDFKIKKFKNKDCKFSYRDSVFKHKKNLIILSAALQLKKGNKNKITEKIKKYLEYKKNTQPLDYPSAGSVFKNPKGFSAARTGKEDKSSSLSFTAARMIEECGLKGKKIGNAKISEKHANFIVNLGSARAKDVEKLIKLMKQKVKNKFGAVLEEEITVLS</sequence>
<dbReference type="EC" id="1.3.1.98" evidence="16"/>
<dbReference type="HAMAP" id="MF_00037">
    <property type="entry name" value="MurB"/>
    <property type="match status" value="1"/>
</dbReference>
<protein>
    <recommendedName>
        <fullName evidence="16">UDP-N-acetylenolpyruvoylglucosamine reductase</fullName>
        <ecNumber evidence="16">1.3.1.98</ecNumber>
    </recommendedName>
    <alternativeName>
        <fullName evidence="16">UDP-N-acetylmuramate dehydrogenase</fullName>
    </alternativeName>
</protein>
<evidence type="ECO:0000313" key="18">
    <source>
        <dbReference type="EMBL" id="PIZ87087.1"/>
    </source>
</evidence>
<evidence type="ECO:0000256" key="3">
    <source>
        <dbReference type="ARBA" id="ARBA00004496"/>
    </source>
</evidence>
<dbReference type="Pfam" id="PF01565">
    <property type="entry name" value="FAD_binding_4"/>
    <property type="match status" value="1"/>
</dbReference>
<dbReference type="PANTHER" id="PTHR21071:SF4">
    <property type="entry name" value="UDP-N-ACETYLENOLPYRUVOYLGLUCOSAMINE REDUCTASE"/>
    <property type="match status" value="1"/>
</dbReference>
<comment type="similarity">
    <text evidence="16">Belongs to the MurB family.</text>
</comment>
<feature type="active site" evidence="16">
    <location>
        <position position="167"/>
    </location>
</feature>
<dbReference type="Gene3D" id="3.30.465.10">
    <property type="match status" value="1"/>
</dbReference>
<dbReference type="Pfam" id="PF02873">
    <property type="entry name" value="MurB_C"/>
    <property type="match status" value="1"/>
</dbReference>
<keyword evidence="5 16" id="KW-0963">Cytoplasm</keyword>
<evidence type="ECO:0000313" key="19">
    <source>
        <dbReference type="Proteomes" id="UP000229166"/>
    </source>
</evidence>
<evidence type="ECO:0000256" key="15">
    <source>
        <dbReference type="ARBA" id="ARBA00048914"/>
    </source>
</evidence>
<proteinExistence type="inferred from homology"/>
<feature type="active site" evidence="16">
    <location>
        <position position="304"/>
    </location>
</feature>
<evidence type="ECO:0000256" key="11">
    <source>
        <dbReference type="ARBA" id="ARBA00022984"/>
    </source>
</evidence>
<keyword evidence="6 16" id="KW-0132">Cell division</keyword>
<dbReference type="InterPro" id="IPR016169">
    <property type="entry name" value="FAD-bd_PCMH_sub2"/>
</dbReference>
<dbReference type="GO" id="GO:0008762">
    <property type="term" value="F:UDP-N-acetylmuramate dehydrogenase activity"/>
    <property type="evidence" value="ECO:0007669"/>
    <property type="project" value="UniProtKB-UniRule"/>
</dbReference>
<dbReference type="GO" id="GO:0051301">
    <property type="term" value="P:cell division"/>
    <property type="evidence" value="ECO:0007669"/>
    <property type="project" value="UniProtKB-KW"/>
</dbReference>
<feature type="active site" description="Proton donor" evidence="16">
    <location>
        <position position="218"/>
    </location>
</feature>
<evidence type="ECO:0000256" key="9">
    <source>
        <dbReference type="ARBA" id="ARBA00022857"/>
    </source>
</evidence>
<reference evidence="19" key="1">
    <citation type="submission" date="2017-09" db="EMBL/GenBank/DDBJ databases">
        <title>Depth-based differentiation of microbial function through sediment-hosted aquifers and enrichment of novel symbionts in the deep terrestrial subsurface.</title>
        <authorList>
            <person name="Probst A.J."/>
            <person name="Ladd B."/>
            <person name="Jarett J.K."/>
            <person name="Geller-Mcgrath D.E."/>
            <person name="Sieber C.M.K."/>
            <person name="Emerson J.B."/>
            <person name="Anantharaman K."/>
            <person name="Thomas B.C."/>
            <person name="Malmstrom R."/>
            <person name="Stieglmeier M."/>
            <person name="Klingl A."/>
            <person name="Woyke T."/>
            <person name="Ryan C.M."/>
            <person name="Banfield J.F."/>
        </authorList>
    </citation>
    <scope>NUCLEOTIDE SEQUENCE [LARGE SCALE GENOMIC DNA]</scope>
</reference>
<evidence type="ECO:0000256" key="16">
    <source>
        <dbReference type="HAMAP-Rule" id="MF_00037"/>
    </source>
</evidence>
<comment type="cofactor">
    <cofactor evidence="1 16">
        <name>FAD</name>
        <dbReference type="ChEBI" id="CHEBI:57692"/>
    </cofactor>
</comment>
<dbReference type="InterPro" id="IPR016166">
    <property type="entry name" value="FAD-bd_PCMH"/>
</dbReference>
<keyword evidence="10 16" id="KW-0133">Cell shape</keyword>
<dbReference type="InterPro" id="IPR036318">
    <property type="entry name" value="FAD-bd_PCMH-like_sf"/>
</dbReference>